<keyword evidence="2" id="KW-1017">Isopeptide bond</keyword>
<protein>
    <recommendedName>
        <fullName evidence="8">PP1-binding domain-containing protein</fullName>
    </recommendedName>
</protein>
<feature type="compositionally biased region" description="Polar residues" evidence="7">
    <location>
        <begin position="122"/>
        <end position="136"/>
    </location>
</feature>
<dbReference type="PANTHER" id="PTHR21603:SF17">
    <property type="entry name" value="PROLIFERATION MARKER PROTEIN KI-67"/>
    <property type="match status" value="1"/>
</dbReference>
<evidence type="ECO:0000256" key="6">
    <source>
        <dbReference type="ARBA" id="ARBA00023306"/>
    </source>
</evidence>
<dbReference type="Proteomes" id="UP000237246">
    <property type="component" value="Unassembled WGS sequence"/>
</dbReference>
<accession>A0A2P4S983</accession>
<dbReference type="Pfam" id="PF15276">
    <property type="entry name" value="PP1_bind"/>
    <property type="match status" value="1"/>
</dbReference>
<proteinExistence type="predicted"/>
<feature type="compositionally biased region" description="Polar residues" evidence="7">
    <location>
        <begin position="475"/>
        <end position="484"/>
    </location>
</feature>
<dbReference type="GO" id="GO:0051983">
    <property type="term" value="P:regulation of chromosome segregation"/>
    <property type="evidence" value="ECO:0007669"/>
    <property type="project" value="TreeGrafter"/>
</dbReference>
<evidence type="ECO:0000256" key="1">
    <source>
        <dbReference type="ARBA" id="ARBA00004123"/>
    </source>
</evidence>
<evidence type="ECO:0000256" key="7">
    <source>
        <dbReference type="SAM" id="MobiDB-lite"/>
    </source>
</evidence>
<feature type="region of interest" description="Disordered" evidence="7">
    <location>
        <begin position="456"/>
        <end position="485"/>
    </location>
</feature>
<keyword evidence="4" id="KW-0832">Ubl conjugation</keyword>
<organism evidence="9 10">
    <name type="scientific">Bambusicola thoracicus</name>
    <name type="common">Chinese bamboo-partridge</name>
    <name type="synonym">Perdix thoracica</name>
    <dbReference type="NCBI Taxonomy" id="9083"/>
    <lineage>
        <taxon>Eukaryota</taxon>
        <taxon>Metazoa</taxon>
        <taxon>Chordata</taxon>
        <taxon>Craniata</taxon>
        <taxon>Vertebrata</taxon>
        <taxon>Euteleostomi</taxon>
        <taxon>Archelosauria</taxon>
        <taxon>Archosauria</taxon>
        <taxon>Dinosauria</taxon>
        <taxon>Saurischia</taxon>
        <taxon>Theropoda</taxon>
        <taxon>Coelurosauria</taxon>
        <taxon>Aves</taxon>
        <taxon>Neognathae</taxon>
        <taxon>Galloanserae</taxon>
        <taxon>Galliformes</taxon>
        <taxon>Phasianidae</taxon>
        <taxon>Perdicinae</taxon>
        <taxon>Bambusicola</taxon>
    </lineage>
</organism>
<evidence type="ECO:0000313" key="10">
    <source>
        <dbReference type="Proteomes" id="UP000237246"/>
    </source>
</evidence>
<dbReference type="AlphaFoldDB" id="A0A2P4S983"/>
<gene>
    <name evidence="9" type="ORF">CIB84_015596</name>
</gene>
<comment type="subcellular location">
    <subcellularLocation>
        <location evidence="1">Nucleus</location>
    </subcellularLocation>
</comment>
<feature type="region of interest" description="Disordered" evidence="7">
    <location>
        <begin position="68"/>
        <end position="190"/>
    </location>
</feature>
<dbReference type="GO" id="GO:0007088">
    <property type="term" value="P:regulation of mitotic nuclear division"/>
    <property type="evidence" value="ECO:0007669"/>
    <property type="project" value="TreeGrafter"/>
</dbReference>
<dbReference type="GO" id="GO:0005634">
    <property type="term" value="C:nucleus"/>
    <property type="evidence" value="ECO:0007669"/>
    <property type="project" value="UniProtKB-SubCell"/>
</dbReference>
<dbReference type="InterPro" id="IPR029334">
    <property type="entry name" value="PP1-bd"/>
</dbReference>
<evidence type="ECO:0000256" key="4">
    <source>
        <dbReference type="ARBA" id="ARBA00022843"/>
    </source>
</evidence>
<feature type="compositionally biased region" description="Basic and acidic residues" evidence="7">
    <location>
        <begin position="418"/>
        <end position="440"/>
    </location>
</feature>
<keyword evidence="5" id="KW-0539">Nucleus</keyword>
<reference evidence="9 10" key="1">
    <citation type="submission" date="2018-01" db="EMBL/GenBank/DDBJ databases">
        <title>Comparison of the Chinese Bamboo Partridge and Red Junglefowl genome sequences highlights the importance of demography in genome evolution.</title>
        <authorList>
            <person name="Tiley G.P."/>
            <person name="Kimball R.T."/>
            <person name="Braun E.L."/>
            <person name="Burleigh J.G."/>
        </authorList>
    </citation>
    <scope>NUCLEOTIDE SEQUENCE [LARGE SCALE GENOMIC DNA]</scope>
    <source>
        <strain evidence="9">RTK389</strain>
        <tissue evidence="9">Blood</tissue>
    </source>
</reference>
<feature type="domain" description="PP1-binding" evidence="8">
    <location>
        <begin position="534"/>
        <end position="582"/>
    </location>
</feature>
<evidence type="ECO:0000256" key="5">
    <source>
        <dbReference type="ARBA" id="ARBA00023242"/>
    </source>
</evidence>
<comment type="caution">
    <text evidence="9">The sequence shown here is derived from an EMBL/GenBank/DDBJ whole genome shotgun (WGS) entry which is preliminary data.</text>
</comment>
<feature type="compositionally biased region" description="Basic and acidic residues" evidence="7">
    <location>
        <begin position="153"/>
        <end position="170"/>
    </location>
</feature>
<dbReference type="OrthoDB" id="9947694at2759"/>
<name>A0A2P4S983_BAMTH</name>
<feature type="compositionally biased region" description="Basic and acidic residues" evidence="7">
    <location>
        <begin position="1"/>
        <end position="20"/>
    </location>
</feature>
<feature type="region of interest" description="Disordered" evidence="7">
    <location>
        <begin position="338"/>
        <end position="440"/>
    </location>
</feature>
<dbReference type="PANTHER" id="PTHR21603">
    <property type="entry name" value="ANTIGEN KI-67-LIKE PROTEIN"/>
    <property type="match status" value="1"/>
</dbReference>
<feature type="region of interest" description="Disordered" evidence="7">
    <location>
        <begin position="1"/>
        <end position="46"/>
    </location>
</feature>
<keyword evidence="3" id="KW-0597">Phosphoprotein</keyword>
<evidence type="ECO:0000256" key="3">
    <source>
        <dbReference type="ARBA" id="ARBA00022553"/>
    </source>
</evidence>
<sequence length="597" mass="65202">NAEGKEQNTDENKQSEEENVSKAMPAKPQTLKSCIIQEPAKKENEMSPFSKLYEKLKREVKGRKLLQEGNLLPKTGKEDGKSVLLEQNAPVPSSCVYKLGNTTKGKGIGINENTEECKINQDVVSSELSQSSTVRSATRRSLAKTPQTSVSKEMMEDSGKGSHLQDHKELSTSGKPRGPEVTPKAHKENDGNAACSLKRCLIYVDKINSSAVTVDKLTQAANVTNVSEGDKYVLSTPRPRRKSLRSGFMSPAKEVCGTDPVSTGTPATRGDVLLEHESFSAISADNQGEDGVCRNGSLQQLPLAENKCLKQRRNSKQLTPGKSVKEAALTEICNQTKINLEKRDSGSPAASKSPRRKSRQSNELTNKNIHSETSTSEEFMSELASPASQKSGSGRKRGRPRTSGQLTEKALGTNAVQEHNDETTDRKDSEAKQELATEECQKKLDLEGARILRPHRLSSRRSSGSATVLKDNESPSEINTSGLSTEEPPVDLKITQVTSLILGYFQLLLFIIEKTKRISQKRTSGDLLPQPLGKRKRVSFGGHLSPELFDKSLPPNSPLKRGAIPARLSLPFGNSPRAVLKKGQGLKHFAMQVNVKC</sequence>
<evidence type="ECO:0000313" key="9">
    <source>
        <dbReference type="EMBL" id="POI20659.1"/>
    </source>
</evidence>
<dbReference type="GO" id="GO:0005694">
    <property type="term" value="C:chromosome"/>
    <property type="evidence" value="ECO:0007669"/>
    <property type="project" value="TreeGrafter"/>
</dbReference>
<dbReference type="EMBL" id="PPHD01080005">
    <property type="protein sequence ID" value="POI20659.1"/>
    <property type="molecule type" value="Genomic_DNA"/>
</dbReference>
<keyword evidence="10" id="KW-1185">Reference proteome</keyword>
<evidence type="ECO:0000259" key="8">
    <source>
        <dbReference type="Pfam" id="PF15276"/>
    </source>
</evidence>
<keyword evidence="6" id="KW-0131">Cell cycle</keyword>
<evidence type="ECO:0000256" key="2">
    <source>
        <dbReference type="ARBA" id="ARBA00022499"/>
    </source>
</evidence>
<feature type="compositionally biased region" description="Low complexity" evidence="7">
    <location>
        <begin position="371"/>
        <end position="392"/>
    </location>
</feature>
<feature type="non-terminal residue" evidence="9">
    <location>
        <position position="1"/>
    </location>
</feature>